<dbReference type="AlphaFoldDB" id="A0AAF0TL36"/>
<gene>
    <name evidence="4" type="ORF">MTR67_010510</name>
</gene>
<evidence type="ECO:0000259" key="3">
    <source>
        <dbReference type="Pfam" id="PF01764"/>
    </source>
</evidence>
<protein>
    <recommendedName>
        <fullName evidence="3">Fungal lipase-type domain-containing protein</fullName>
    </recommendedName>
</protein>
<dbReference type="InterPro" id="IPR002921">
    <property type="entry name" value="Fungal_lipase-type"/>
</dbReference>
<evidence type="ECO:0000313" key="5">
    <source>
        <dbReference type="Proteomes" id="UP001234989"/>
    </source>
</evidence>
<dbReference type="PANTHER" id="PTHR46086:SF17">
    <property type="entry name" value="ALPHA_BETA-HYDROLASES SUPERFAMILY PROTEIN"/>
    <property type="match status" value="1"/>
</dbReference>
<keyword evidence="2" id="KW-1133">Transmembrane helix</keyword>
<proteinExistence type="predicted"/>
<dbReference type="PANTHER" id="PTHR46086">
    <property type="entry name" value="ALPHA/BETA-HYDROLASES SUPERFAMILY PROTEIN"/>
    <property type="match status" value="1"/>
</dbReference>
<dbReference type="SUPFAM" id="SSF53474">
    <property type="entry name" value="alpha/beta-Hydrolases"/>
    <property type="match status" value="1"/>
</dbReference>
<dbReference type="Gene3D" id="3.40.50.1820">
    <property type="entry name" value="alpha/beta hydrolase"/>
    <property type="match status" value="1"/>
</dbReference>
<evidence type="ECO:0000256" key="2">
    <source>
        <dbReference type="SAM" id="Phobius"/>
    </source>
</evidence>
<reference evidence="4" key="1">
    <citation type="submission" date="2023-08" db="EMBL/GenBank/DDBJ databases">
        <title>A de novo genome assembly of Solanum verrucosum Schlechtendal, a Mexican diploid species geographically isolated from the other diploid A-genome species in potato relatives.</title>
        <authorList>
            <person name="Hosaka K."/>
        </authorList>
    </citation>
    <scope>NUCLEOTIDE SEQUENCE</scope>
    <source>
        <tissue evidence="4">Young leaves</tissue>
    </source>
</reference>
<keyword evidence="5" id="KW-1185">Reference proteome</keyword>
<dbReference type="InterPro" id="IPR029058">
    <property type="entry name" value="AB_hydrolase_fold"/>
</dbReference>
<dbReference type="GO" id="GO:0006629">
    <property type="term" value="P:lipid metabolic process"/>
    <property type="evidence" value="ECO:0007669"/>
    <property type="project" value="InterPro"/>
</dbReference>
<dbReference type="GO" id="GO:0004806">
    <property type="term" value="F:triacylglycerol lipase activity"/>
    <property type="evidence" value="ECO:0007669"/>
    <property type="project" value="InterPro"/>
</dbReference>
<name>A0AAF0TL36_SOLVR</name>
<sequence>MERVSSKKYLQLKPVETSLLDLMRILFSGDLESKKFIESLRAKEIAFERRGYIFLSVSVQKALHFISKPLFFLGSTSESYLNLLASYQNLPTLFLRILQGKVEMPDKESASYLSAIGFIDQRVNSHKKFKPGDKTYIVALSAVASKVAYENKAFIRATVEDQWKMDLLGSYDFWNEAEQFPALMSRVSLTQTCALAEYHEKKSTQGFLFHDKTPCPDVIIVAFRGTEPFNSDDWSTDFDISWYEFQGMGKVHSGFMKALGLQKDKKWPPNITQDDQRPLAYYTIREKLRDLLQKNKQTKFVLTGHSLGGALAVLFAAVLAFHNETFILERLEAIYTFGQPRVGDAEFGDFMKENLRNYGIEYYRFVYSHDVVSRLPYDDSIMLFKHFGTCLYYNSIYEGKIVSEEPDRNYFSVRSLISKRVDALWELVRSFLLPYLYGTEYRENLLLQALRLYGLVFPGMPAHGPQEYINAICLGDANLFTNVGTSS</sequence>
<dbReference type="InterPro" id="IPR044819">
    <property type="entry name" value="OBL-like"/>
</dbReference>
<keyword evidence="2" id="KW-0472">Membrane</keyword>
<feature type="transmembrane region" description="Helical" evidence="2">
    <location>
        <begin position="300"/>
        <end position="321"/>
    </location>
</feature>
<dbReference type="EMBL" id="CP133613">
    <property type="protein sequence ID" value="WMV17125.1"/>
    <property type="molecule type" value="Genomic_DNA"/>
</dbReference>
<keyword evidence="1" id="KW-0378">Hydrolase</keyword>
<keyword evidence="2" id="KW-0812">Transmembrane</keyword>
<organism evidence="4 5">
    <name type="scientific">Solanum verrucosum</name>
    <dbReference type="NCBI Taxonomy" id="315347"/>
    <lineage>
        <taxon>Eukaryota</taxon>
        <taxon>Viridiplantae</taxon>
        <taxon>Streptophyta</taxon>
        <taxon>Embryophyta</taxon>
        <taxon>Tracheophyta</taxon>
        <taxon>Spermatophyta</taxon>
        <taxon>Magnoliopsida</taxon>
        <taxon>eudicotyledons</taxon>
        <taxon>Gunneridae</taxon>
        <taxon>Pentapetalae</taxon>
        <taxon>asterids</taxon>
        <taxon>lamiids</taxon>
        <taxon>Solanales</taxon>
        <taxon>Solanaceae</taxon>
        <taxon>Solanoideae</taxon>
        <taxon>Solaneae</taxon>
        <taxon>Solanum</taxon>
    </lineage>
</organism>
<evidence type="ECO:0000256" key="1">
    <source>
        <dbReference type="ARBA" id="ARBA00022801"/>
    </source>
</evidence>
<accession>A0AAF0TL36</accession>
<dbReference type="Pfam" id="PF01764">
    <property type="entry name" value="Lipase_3"/>
    <property type="match status" value="1"/>
</dbReference>
<feature type="domain" description="Fungal lipase-type" evidence="3">
    <location>
        <begin position="220"/>
        <end position="378"/>
    </location>
</feature>
<dbReference type="Proteomes" id="UP001234989">
    <property type="component" value="Chromosome 2"/>
</dbReference>
<dbReference type="CDD" id="cd00519">
    <property type="entry name" value="Lipase_3"/>
    <property type="match status" value="1"/>
</dbReference>
<evidence type="ECO:0000313" key="4">
    <source>
        <dbReference type="EMBL" id="WMV17125.1"/>
    </source>
</evidence>